<dbReference type="Gene3D" id="1.10.1790.10">
    <property type="entry name" value="PRD domain"/>
    <property type="match status" value="1"/>
</dbReference>
<dbReference type="OrthoDB" id="369398at2"/>
<evidence type="ECO:0000256" key="3">
    <source>
        <dbReference type="ARBA" id="ARBA00022490"/>
    </source>
</evidence>
<dbReference type="InterPro" id="IPR011608">
    <property type="entry name" value="PRD"/>
</dbReference>
<dbReference type="PROSITE" id="PS51094">
    <property type="entry name" value="PTS_EIIA_TYPE_2"/>
    <property type="match status" value="1"/>
</dbReference>
<dbReference type="Gene3D" id="3.40.930.10">
    <property type="entry name" value="Mannitol-specific EII, Chain A"/>
    <property type="match status" value="1"/>
</dbReference>
<dbReference type="InterPro" id="IPR002178">
    <property type="entry name" value="PTS_EIIA_type-2_dom"/>
</dbReference>
<proteinExistence type="predicted"/>
<evidence type="ECO:0000256" key="6">
    <source>
        <dbReference type="ARBA" id="ARBA00022777"/>
    </source>
</evidence>
<dbReference type="InterPro" id="IPR036095">
    <property type="entry name" value="PTS_EIIB-like_sf"/>
</dbReference>
<dbReference type="Pfam" id="PF00874">
    <property type="entry name" value="PRD"/>
    <property type="match status" value="1"/>
</dbReference>
<evidence type="ECO:0000259" key="7">
    <source>
        <dbReference type="PROSITE" id="PS51094"/>
    </source>
</evidence>
<dbReference type="PROSITE" id="PS51372">
    <property type="entry name" value="PRD_2"/>
    <property type="match status" value="1"/>
</dbReference>
<reference evidence="10 11" key="1">
    <citation type="submission" date="2017-05" db="EMBL/GenBank/DDBJ databases">
        <title>Vagococcus spp. assemblies.</title>
        <authorList>
            <person name="Gulvik C.A."/>
        </authorList>
    </citation>
    <scope>NUCLEOTIDE SEQUENCE [LARGE SCALE GENOMIC DNA]</scope>
    <source>
        <strain evidence="10 11">NCFB 2777</strain>
    </source>
</reference>
<feature type="domain" description="PRD" evidence="9">
    <location>
        <begin position="272"/>
        <end position="379"/>
    </location>
</feature>
<dbReference type="InterPro" id="IPR051351">
    <property type="entry name" value="Ascorbate-PTS_EIIA_comp"/>
</dbReference>
<dbReference type="GO" id="GO:0005737">
    <property type="term" value="C:cytoplasm"/>
    <property type="evidence" value="ECO:0007669"/>
    <property type="project" value="UniProtKB-SubCell"/>
</dbReference>
<dbReference type="RefSeq" id="WP_126777983.1">
    <property type="nucleotide sequence ID" value="NZ_NGJU01000001.1"/>
</dbReference>
<keyword evidence="4" id="KW-0808">Transferase</keyword>
<dbReference type="PANTHER" id="PTHR36203:SF5">
    <property type="entry name" value="PTS SYSTEM, EIIA COMPONENT"/>
    <property type="match status" value="1"/>
</dbReference>
<comment type="caution">
    <text evidence="10">The sequence shown here is derived from an EMBL/GenBank/DDBJ whole genome shotgun (WGS) entry which is preliminary data.</text>
</comment>
<keyword evidence="6" id="KW-0418">Kinase</keyword>
<dbReference type="CDD" id="cd00211">
    <property type="entry name" value="PTS_IIA_fru"/>
    <property type="match status" value="1"/>
</dbReference>
<dbReference type="Gene3D" id="3.40.50.2300">
    <property type="match status" value="1"/>
</dbReference>
<keyword evidence="3" id="KW-0963">Cytoplasm</keyword>
<dbReference type="AlphaFoldDB" id="A0A429ZVV3"/>
<evidence type="ECO:0000259" key="8">
    <source>
        <dbReference type="PROSITE" id="PS51099"/>
    </source>
</evidence>
<keyword evidence="5" id="KW-0598">Phosphotransferase system</keyword>
<evidence type="ECO:0000256" key="2">
    <source>
        <dbReference type="ARBA" id="ARBA00022448"/>
    </source>
</evidence>
<evidence type="ECO:0000259" key="9">
    <source>
        <dbReference type="PROSITE" id="PS51372"/>
    </source>
</evidence>
<dbReference type="Pfam" id="PF00359">
    <property type="entry name" value="PTS_EIIA_2"/>
    <property type="match status" value="1"/>
</dbReference>
<evidence type="ECO:0000256" key="1">
    <source>
        <dbReference type="ARBA" id="ARBA00004496"/>
    </source>
</evidence>
<evidence type="ECO:0000256" key="5">
    <source>
        <dbReference type="ARBA" id="ARBA00022683"/>
    </source>
</evidence>
<dbReference type="Gene3D" id="1.10.10.10">
    <property type="entry name" value="Winged helix-like DNA-binding domain superfamily/Winged helix DNA-binding domain"/>
    <property type="match status" value="1"/>
</dbReference>
<dbReference type="CDD" id="cd05568">
    <property type="entry name" value="PTS_IIB_bgl_like"/>
    <property type="match status" value="1"/>
</dbReference>
<dbReference type="EMBL" id="NGJU01000001">
    <property type="protein sequence ID" value="RST97862.1"/>
    <property type="molecule type" value="Genomic_DNA"/>
</dbReference>
<dbReference type="SUPFAM" id="SSF63520">
    <property type="entry name" value="PTS-regulatory domain, PRD"/>
    <property type="match status" value="1"/>
</dbReference>
<dbReference type="PANTHER" id="PTHR36203">
    <property type="entry name" value="ASCORBATE-SPECIFIC PTS SYSTEM EIIA COMPONENT"/>
    <property type="match status" value="1"/>
</dbReference>
<dbReference type="SUPFAM" id="SSF52794">
    <property type="entry name" value="PTS system IIB component-like"/>
    <property type="match status" value="1"/>
</dbReference>
<keyword evidence="2" id="KW-0813">Transport</keyword>
<feature type="domain" description="PTS EIIB type-2" evidence="8">
    <location>
        <begin position="383"/>
        <end position="471"/>
    </location>
</feature>
<dbReference type="SUPFAM" id="SSF55804">
    <property type="entry name" value="Phoshotransferase/anion transport protein"/>
    <property type="match status" value="1"/>
</dbReference>
<protein>
    <submittedName>
        <fullName evidence="10">Uncharacterized protein</fullName>
    </submittedName>
</protein>
<dbReference type="GO" id="GO:0006355">
    <property type="term" value="P:regulation of DNA-templated transcription"/>
    <property type="evidence" value="ECO:0007669"/>
    <property type="project" value="InterPro"/>
</dbReference>
<dbReference type="InterPro" id="IPR036634">
    <property type="entry name" value="PRD_sf"/>
</dbReference>
<dbReference type="GO" id="GO:0016301">
    <property type="term" value="F:kinase activity"/>
    <property type="evidence" value="ECO:0007669"/>
    <property type="project" value="UniProtKB-KW"/>
</dbReference>
<dbReference type="Proteomes" id="UP000287239">
    <property type="component" value="Unassembled WGS sequence"/>
</dbReference>
<keyword evidence="11" id="KW-1185">Reference proteome</keyword>
<sequence>MLEKEFISLFTEKTVTELLNEKDLNQLTGLGKKRLSNNIELLNTKYLLKPDSQLSLERFDLANIDIERVLLDYSHSFVLPDDFRKMLLYVIIYIQADAYSILELQEKLDVSRNTIIADLKKLNQDLERVAVQYDRKKGYVLKGNEEEIRKYALYYIFTLYKELEIKGILIKSCGIKKQEFDYWLERTYRGIKDYHLTVMTGQVAEIVIFILSTVLRKQNVVGGSQIINPENYLPSAKYQRFSHSYAELVSSETELNYISVLFAAISQEELTGDEHVFSKAFMKFLTMFNVISGIAVLNDSELVRRLKLHSIAMMYREKYFIFLENDLIKTIANTNKSLNGVILEAVGPLEEELGKPISKTEIGYLVAIIESHLQSRNEHFPLLRAIILCPNGTTSSVLLKNELEELFPALQFSKASSLSNFKEINPSDYDIIFSTISVKTQKDLYIISNFLSSFEKQKLQTEITKRFNLPTLKIPSYKEVETLLFNYHEQKQSVDDVYEELVGIITRDTKRQKEWSPVLKELLTKDTIKINVAATDWEDAVRKSGEILVETGAIQESYVEAMVASVKTYGSYIVITPHIALAHASSNDGVNEIGFSLITLKDEIKFNHEENDPVKVVITLAATDQSTHLKALSELMELLGDSNFLPVAYDSQTTKEDIINLIHQLKEC</sequence>
<dbReference type="InterPro" id="IPR036388">
    <property type="entry name" value="WH-like_DNA-bd_sf"/>
</dbReference>
<comment type="subcellular location">
    <subcellularLocation>
        <location evidence="1">Cytoplasm</location>
    </subcellularLocation>
</comment>
<feature type="domain" description="PTS EIIA type-2" evidence="7">
    <location>
        <begin position="521"/>
        <end position="665"/>
    </location>
</feature>
<dbReference type="GO" id="GO:0009401">
    <property type="term" value="P:phosphoenolpyruvate-dependent sugar phosphotransferase system"/>
    <property type="evidence" value="ECO:0007669"/>
    <property type="project" value="UniProtKB-KW"/>
</dbReference>
<evidence type="ECO:0000313" key="11">
    <source>
        <dbReference type="Proteomes" id="UP000287239"/>
    </source>
</evidence>
<gene>
    <name evidence="10" type="ORF">CBF35_00795</name>
</gene>
<name>A0A429ZVV3_9ENTE</name>
<dbReference type="GO" id="GO:0008982">
    <property type="term" value="F:protein-N(PI)-phosphohistidine-sugar phosphotransferase activity"/>
    <property type="evidence" value="ECO:0007669"/>
    <property type="project" value="InterPro"/>
</dbReference>
<dbReference type="InterPro" id="IPR013011">
    <property type="entry name" value="PTS_EIIB_2"/>
</dbReference>
<organism evidence="10 11">
    <name type="scientific">Vagococcus salmoninarum</name>
    <dbReference type="NCBI Taxonomy" id="2739"/>
    <lineage>
        <taxon>Bacteria</taxon>
        <taxon>Bacillati</taxon>
        <taxon>Bacillota</taxon>
        <taxon>Bacilli</taxon>
        <taxon>Lactobacillales</taxon>
        <taxon>Enterococcaceae</taxon>
        <taxon>Vagococcus</taxon>
    </lineage>
</organism>
<evidence type="ECO:0000256" key="4">
    <source>
        <dbReference type="ARBA" id="ARBA00022679"/>
    </source>
</evidence>
<dbReference type="PROSITE" id="PS51099">
    <property type="entry name" value="PTS_EIIB_TYPE_2"/>
    <property type="match status" value="1"/>
</dbReference>
<evidence type="ECO:0000313" key="10">
    <source>
        <dbReference type="EMBL" id="RST97862.1"/>
    </source>
</evidence>
<dbReference type="GeneID" id="98566890"/>
<dbReference type="InterPro" id="IPR016152">
    <property type="entry name" value="PTrfase/Anion_transptr"/>
</dbReference>
<dbReference type="Pfam" id="PF08279">
    <property type="entry name" value="HTH_11"/>
    <property type="match status" value="1"/>
</dbReference>
<dbReference type="InterPro" id="IPR013196">
    <property type="entry name" value="HTH_11"/>
</dbReference>
<accession>A0A429ZVV3</accession>